<dbReference type="Proteomes" id="UP000239047">
    <property type="component" value="Unassembled WGS sequence"/>
</dbReference>
<protein>
    <submittedName>
        <fullName evidence="1">Uncharacterized protein</fullName>
    </submittedName>
</protein>
<gene>
    <name evidence="1" type="ORF">C4B60_18355</name>
</gene>
<comment type="caution">
    <text evidence="1">The sequence shown here is derived from an EMBL/GenBank/DDBJ whole genome shotgun (WGS) entry which is preliminary data.</text>
</comment>
<sequence length="389" mass="45041">MINEIIQFNLEEAVNSVYSNNALRKHFYDKKAKSKKSKGNLGTNQTKQLLDNMNVDWYKVEISGGGANRIITCMSRKEVATERQDNRKNNGKGQIPYEEVVRNLTLLYLNQDKDKPATITVSALAHKLGLMSDTLHIASKKITAKQQMAHYDNLVSKYKVGYSFFWHIVSKESKRIKDHLNSILTRMSRDGIIYYRDVTNAVVIEDKKKEPNPIDNVKAFQIKKMQANLREKHDITIVDIIYRSNHRNVLAYKEDEERYFNSLGIEYVYDAKIIGVIATDKEIENYMKDNLIIDFKLSHVENAKRLANNIQDQFYNKLLKAQDNSKLIEELGGRKKPEHSIFKGTEYELVMKDSQRLSYDAIAQAKVSRTYPIEYSEKLKAIQGVLEEE</sequence>
<keyword evidence="2" id="KW-1185">Reference proteome</keyword>
<dbReference type="RefSeq" id="WP_104059495.1">
    <property type="nucleotide sequence ID" value="NZ_PREZ01000008.1"/>
</dbReference>
<reference evidence="1 2" key="1">
    <citation type="submission" date="2018-02" db="EMBL/GenBank/DDBJ databases">
        <title>Jeotgalibacillus proteolyticum sp. nov. a protease producing bacterium isolated from ocean sediments of Laizhou Bay.</title>
        <authorList>
            <person name="Li Y."/>
        </authorList>
    </citation>
    <scope>NUCLEOTIDE SEQUENCE [LARGE SCALE GENOMIC DNA]</scope>
    <source>
        <strain evidence="1 2">22-7</strain>
    </source>
</reference>
<dbReference type="AlphaFoldDB" id="A0A2S5G7C1"/>
<evidence type="ECO:0000313" key="1">
    <source>
        <dbReference type="EMBL" id="PPA68879.1"/>
    </source>
</evidence>
<organism evidence="1 2">
    <name type="scientific">Jeotgalibacillus proteolyticus</name>
    <dbReference type="NCBI Taxonomy" id="2082395"/>
    <lineage>
        <taxon>Bacteria</taxon>
        <taxon>Bacillati</taxon>
        <taxon>Bacillota</taxon>
        <taxon>Bacilli</taxon>
        <taxon>Bacillales</taxon>
        <taxon>Caryophanaceae</taxon>
        <taxon>Jeotgalibacillus</taxon>
    </lineage>
</organism>
<accession>A0A2S5G7C1</accession>
<evidence type="ECO:0000313" key="2">
    <source>
        <dbReference type="Proteomes" id="UP000239047"/>
    </source>
</evidence>
<dbReference type="EMBL" id="PREZ01000008">
    <property type="protein sequence ID" value="PPA68879.1"/>
    <property type="molecule type" value="Genomic_DNA"/>
</dbReference>
<name>A0A2S5G7C1_9BACL</name>
<dbReference type="OrthoDB" id="2815020at2"/>
<proteinExistence type="predicted"/>